<dbReference type="GO" id="GO:0006508">
    <property type="term" value="P:proteolysis"/>
    <property type="evidence" value="ECO:0007669"/>
    <property type="project" value="InterPro"/>
</dbReference>
<evidence type="ECO:0000256" key="1">
    <source>
        <dbReference type="PROSITE-ProRule" id="PRU01240"/>
    </source>
</evidence>
<comment type="caution">
    <text evidence="3">The sequence shown here is derived from an EMBL/GenBank/DDBJ whole genome shotgun (WGS) entry which is preliminary data.</text>
</comment>
<dbReference type="AlphaFoldDB" id="A0AAE0KY51"/>
<sequence>MMFISQRTSSPILGLAFSLLYTILLCTEFLSVRAALYLKKGEIDFESTSSENKLDSHLSRARAEGRRLIESTPEAAVEWDSQVMVTVGVFITSSIRDELASTAGVRIASYIPDATLLFYLRDPLALDRLASLPYVLRILHVRPEYKCSNSLFAAAGIRSATSTRERAVIARSALAYRNATVSLHVSLIPGVQREPFHEETMSSRVAKWDSVLRNLRPSAAIIGRSTNALSVRAPRKALRAAVDALVADEYVHSVSLARPRTRHNAGAQWVLQSGSQELGTSIWDRGVDGEGQTVVVSDSGLDMNNCLFADDGENPWGDLKACTDCTTSTFWYPDPQLSEYDYAYDYDNVITPYDSQYVPYCEWSSPECTSLTDDRKVVAYLAFVNSTHRDDDGHGSHCAGSAVGAASPSADGAEGMNVYQGMAPAAKLIVVDNSGPSGSIVDPPANLTWMFDWGMSLGARIHSASWGMDALFHLDGYDATMAAMDEHVFDNPESLIVIAASNEGLNGYGSVGPEASAKNVLTVGALETSGAQ</sequence>
<organism evidence="3 4">
    <name type="scientific">Cymbomonas tetramitiformis</name>
    <dbReference type="NCBI Taxonomy" id="36881"/>
    <lineage>
        <taxon>Eukaryota</taxon>
        <taxon>Viridiplantae</taxon>
        <taxon>Chlorophyta</taxon>
        <taxon>Pyramimonadophyceae</taxon>
        <taxon>Pyramimonadales</taxon>
        <taxon>Pyramimonadaceae</taxon>
        <taxon>Cymbomonas</taxon>
    </lineage>
</organism>
<dbReference type="InterPro" id="IPR000209">
    <property type="entry name" value="Peptidase_S8/S53_dom"/>
</dbReference>
<dbReference type="SUPFAM" id="SSF52743">
    <property type="entry name" value="Subtilisin-like"/>
    <property type="match status" value="1"/>
</dbReference>
<evidence type="ECO:0000259" key="2">
    <source>
        <dbReference type="Pfam" id="PF00082"/>
    </source>
</evidence>
<feature type="non-terminal residue" evidence="3">
    <location>
        <position position="532"/>
    </location>
</feature>
<dbReference type="InterPro" id="IPR051048">
    <property type="entry name" value="Peptidase_S8/S53_subtilisin"/>
</dbReference>
<name>A0AAE0KY51_9CHLO</name>
<dbReference type="PROSITE" id="PS00137">
    <property type="entry name" value="SUBTILASE_HIS"/>
    <property type="match status" value="1"/>
</dbReference>
<keyword evidence="4" id="KW-1185">Reference proteome</keyword>
<feature type="domain" description="Peptidase S8/S53" evidence="2">
    <location>
        <begin position="289"/>
        <end position="528"/>
    </location>
</feature>
<dbReference type="EMBL" id="LGRX02014244">
    <property type="protein sequence ID" value="KAK3264947.1"/>
    <property type="molecule type" value="Genomic_DNA"/>
</dbReference>
<accession>A0AAE0KY51</accession>
<protein>
    <recommendedName>
        <fullName evidence="2">Peptidase S8/S53 domain-containing protein</fullName>
    </recommendedName>
</protein>
<dbReference type="InterPro" id="IPR036852">
    <property type="entry name" value="Peptidase_S8/S53_dom_sf"/>
</dbReference>
<reference evidence="3 4" key="1">
    <citation type="journal article" date="2015" name="Genome Biol. Evol.">
        <title>Comparative Genomics of a Bacterivorous Green Alga Reveals Evolutionary Causalities and Consequences of Phago-Mixotrophic Mode of Nutrition.</title>
        <authorList>
            <person name="Burns J.A."/>
            <person name="Paasch A."/>
            <person name="Narechania A."/>
            <person name="Kim E."/>
        </authorList>
    </citation>
    <scope>NUCLEOTIDE SEQUENCE [LARGE SCALE GENOMIC DNA]</scope>
    <source>
        <strain evidence="3 4">PLY_AMNH</strain>
    </source>
</reference>
<dbReference type="PANTHER" id="PTHR43399">
    <property type="entry name" value="SUBTILISIN-RELATED"/>
    <property type="match status" value="1"/>
</dbReference>
<dbReference type="InterPro" id="IPR022398">
    <property type="entry name" value="Peptidase_S8_His-AS"/>
</dbReference>
<dbReference type="Gene3D" id="3.40.50.200">
    <property type="entry name" value="Peptidase S8/S53 domain"/>
    <property type="match status" value="1"/>
</dbReference>
<dbReference type="GO" id="GO:0004252">
    <property type="term" value="F:serine-type endopeptidase activity"/>
    <property type="evidence" value="ECO:0007669"/>
    <property type="project" value="InterPro"/>
</dbReference>
<comment type="caution">
    <text evidence="1">Lacks conserved residue(s) required for the propagation of feature annotation.</text>
</comment>
<comment type="similarity">
    <text evidence="1">Belongs to the peptidase S8 family.</text>
</comment>
<dbReference type="Proteomes" id="UP001190700">
    <property type="component" value="Unassembled WGS sequence"/>
</dbReference>
<dbReference type="PANTHER" id="PTHR43399:SF5">
    <property type="entry name" value="PEPTIDASE S8 FAMILY WITH PROTEASE-ASSOCIATED DOMAIN"/>
    <property type="match status" value="1"/>
</dbReference>
<proteinExistence type="inferred from homology"/>
<evidence type="ECO:0000313" key="4">
    <source>
        <dbReference type="Proteomes" id="UP001190700"/>
    </source>
</evidence>
<dbReference type="PROSITE" id="PS51892">
    <property type="entry name" value="SUBTILASE"/>
    <property type="match status" value="1"/>
</dbReference>
<dbReference type="Pfam" id="PF00082">
    <property type="entry name" value="Peptidase_S8"/>
    <property type="match status" value="1"/>
</dbReference>
<gene>
    <name evidence="3" type="ORF">CYMTET_26341</name>
</gene>
<evidence type="ECO:0000313" key="3">
    <source>
        <dbReference type="EMBL" id="KAK3264947.1"/>
    </source>
</evidence>